<dbReference type="Gene3D" id="1.10.1060.10">
    <property type="entry name" value="Alpha-helical ferredoxin"/>
    <property type="match status" value="1"/>
</dbReference>
<keyword evidence="1" id="KW-0028">Amino-acid biosynthesis</keyword>
<protein>
    <submittedName>
        <fullName evidence="7">Glutamate synthase subunit beta</fullName>
    </submittedName>
</protein>
<keyword evidence="2" id="KW-0560">Oxidoreductase</keyword>
<feature type="region of interest" description="Disordered" evidence="5">
    <location>
        <begin position="340"/>
        <end position="367"/>
    </location>
</feature>
<dbReference type="InterPro" id="IPR036188">
    <property type="entry name" value="FAD/NAD-bd_sf"/>
</dbReference>
<sequence length="505" mass="54298">MADPKGFLTTPRRERTRRPVRERVEDWDEIHEQSGLLPLVAEQSGRCMDCGIPFCHSECPLGNLIPDWNVLVSRDDWRAAGERLHATNNFPEFTGRLCPAPCETACVLAINADPVTIKNVEVAIADRAWDHDEVRPRPPERLSGRTVAVIGSGPAGLAAAQQLTRAGHTVAVYERADRAGGLLRYGIPEFKMEKRHLDRRLDQMRAEGTRFRTGVDVGAGLDASRLLERFDAVIVATGATTARDLAVPGRELTGIHQAMEYLTLANRVQEGDLDASPVSARGREVAIVGGGDTGADCLGTVLRQHAAGVVQLDINPQAGAERPAHQPWPVHPRIHRVSPAHEEAGELMPPPPSAGRQGPSPGHSGDIRLFSASTLRFEGDEHGHVHALHLVGVSPDDRRPEPGTEVVIPAQLVLLALGFSGPEAESPLMEQLGMNFDARGNIARDAEFRTGIPGVFAAGDAGRGQSLIVWAIAEGRAAAASVDRYLTGSTHLPAPVRATDRPLAV</sequence>
<evidence type="ECO:0000256" key="5">
    <source>
        <dbReference type="SAM" id="MobiDB-lite"/>
    </source>
</evidence>
<proteinExistence type="predicted"/>
<evidence type="ECO:0000313" key="7">
    <source>
        <dbReference type="EMBL" id="MCM2579802.1"/>
    </source>
</evidence>
<evidence type="ECO:0000256" key="4">
    <source>
        <dbReference type="ARBA" id="ARBA00029440"/>
    </source>
</evidence>
<name>A0ABT0XBB6_9ACTN</name>
<feature type="domain" description="4Fe-4S ferredoxin-type" evidence="6">
    <location>
        <begin position="37"/>
        <end position="69"/>
    </location>
</feature>
<dbReference type="InterPro" id="IPR023753">
    <property type="entry name" value="FAD/NAD-binding_dom"/>
</dbReference>
<dbReference type="InterPro" id="IPR009051">
    <property type="entry name" value="Helical_ferredxn"/>
</dbReference>
<reference evidence="7" key="1">
    <citation type="journal article" date="2023" name="Int. J. Syst. Evol. Microbiol.">
        <title>Streptomyces meridianus sp. nov. isolated from brackish water of the Tagus estuary in Alcochete, Portugal.</title>
        <authorList>
            <person name="Santos J.D.N."/>
            <person name="Klimek D."/>
            <person name="Calusinska M."/>
            <person name="Lobo Da Cunha A."/>
            <person name="Catita J."/>
            <person name="Goncalves H."/>
            <person name="Gonzalez I."/>
            <person name="Reyes F."/>
            <person name="Lage O.M."/>
        </authorList>
    </citation>
    <scope>NUCLEOTIDE SEQUENCE</scope>
    <source>
        <strain evidence="7">MTZ3.1</strain>
    </source>
</reference>
<organism evidence="7 8">
    <name type="scientific">Streptomyces meridianus</name>
    <dbReference type="NCBI Taxonomy" id="2938945"/>
    <lineage>
        <taxon>Bacteria</taxon>
        <taxon>Bacillati</taxon>
        <taxon>Actinomycetota</taxon>
        <taxon>Actinomycetes</taxon>
        <taxon>Kitasatosporales</taxon>
        <taxon>Streptomycetaceae</taxon>
        <taxon>Streptomyces</taxon>
    </lineage>
</organism>
<dbReference type="SUPFAM" id="SSF51971">
    <property type="entry name" value="Nucleotide-binding domain"/>
    <property type="match status" value="2"/>
</dbReference>
<dbReference type="EMBL" id="JAMQGM010000046">
    <property type="protein sequence ID" value="MCM2579802.1"/>
    <property type="molecule type" value="Genomic_DNA"/>
</dbReference>
<keyword evidence="8" id="KW-1185">Reference proteome</keyword>
<dbReference type="PANTHER" id="PTHR43100">
    <property type="entry name" value="GLUTAMATE SYNTHASE [NADPH] SMALL CHAIN"/>
    <property type="match status" value="1"/>
</dbReference>
<evidence type="ECO:0000256" key="1">
    <source>
        <dbReference type="ARBA" id="ARBA00022605"/>
    </source>
</evidence>
<comment type="caution">
    <text evidence="7">The sequence shown here is derived from an EMBL/GenBank/DDBJ whole genome shotgun (WGS) entry which is preliminary data.</text>
</comment>
<dbReference type="Gene3D" id="3.50.50.60">
    <property type="entry name" value="FAD/NAD(P)-binding domain"/>
    <property type="match status" value="2"/>
</dbReference>
<dbReference type="InterPro" id="IPR017896">
    <property type="entry name" value="4Fe4S_Fe-S-bd"/>
</dbReference>
<comment type="pathway">
    <text evidence="4">Amino-acid biosynthesis.</text>
</comment>
<dbReference type="PANTHER" id="PTHR43100:SF1">
    <property type="entry name" value="GLUTAMATE SYNTHASE [NADPH] SMALL CHAIN"/>
    <property type="match status" value="1"/>
</dbReference>
<dbReference type="Pfam" id="PF14691">
    <property type="entry name" value="Fer4_20"/>
    <property type="match status" value="1"/>
</dbReference>
<dbReference type="PROSITE" id="PS51379">
    <property type="entry name" value="4FE4S_FER_2"/>
    <property type="match status" value="1"/>
</dbReference>
<dbReference type="InterPro" id="IPR051394">
    <property type="entry name" value="Glutamate_Synthase"/>
</dbReference>
<evidence type="ECO:0000259" key="6">
    <source>
        <dbReference type="PROSITE" id="PS51379"/>
    </source>
</evidence>
<dbReference type="InterPro" id="IPR006005">
    <property type="entry name" value="Glut_synth_ssu1"/>
</dbReference>
<dbReference type="Proteomes" id="UP001167160">
    <property type="component" value="Unassembled WGS sequence"/>
</dbReference>
<keyword evidence="3" id="KW-0314">Glutamate biosynthesis</keyword>
<dbReference type="RefSeq" id="WP_251418046.1">
    <property type="nucleotide sequence ID" value="NZ_JAMQGM010000046.1"/>
</dbReference>
<evidence type="ECO:0000256" key="3">
    <source>
        <dbReference type="ARBA" id="ARBA00023164"/>
    </source>
</evidence>
<gene>
    <name evidence="7" type="ORF">M1E25_21040</name>
</gene>
<accession>A0ABT0XBB6</accession>
<evidence type="ECO:0000313" key="8">
    <source>
        <dbReference type="Proteomes" id="UP001167160"/>
    </source>
</evidence>
<dbReference type="PRINTS" id="PR00419">
    <property type="entry name" value="ADXRDTASE"/>
</dbReference>
<dbReference type="InterPro" id="IPR028261">
    <property type="entry name" value="DPD_II"/>
</dbReference>
<dbReference type="SUPFAM" id="SSF46548">
    <property type="entry name" value="alpha-helical ferredoxin"/>
    <property type="match status" value="1"/>
</dbReference>
<evidence type="ECO:0000256" key="2">
    <source>
        <dbReference type="ARBA" id="ARBA00023002"/>
    </source>
</evidence>
<dbReference type="Pfam" id="PF07992">
    <property type="entry name" value="Pyr_redox_2"/>
    <property type="match status" value="2"/>
</dbReference>
<dbReference type="NCBIfam" id="TIGR01317">
    <property type="entry name" value="GOGAT_sm_gam"/>
    <property type="match status" value="1"/>
</dbReference>